<evidence type="ECO:0000256" key="1">
    <source>
        <dbReference type="SAM" id="Phobius"/>
    </source>
</evidence>
<keyword evidence="1" id="KW-1133">Transmembrane helix</keyword>
<feature type="transmembrane region" description="Helical" evidence="1">
    <location>
        <begin position="44"/>
        <end position="63"/>
    </location>
</feature>
<dbReference type="EMBL" id="UINC01060171">
    <property type="protein sequence ID" value="SVB84397.1"/>
    <property type="molecule type" value="Genomic_DNA"/>
</dbReference>
<proteinExistence type="predicted"/>
<reference evidence="2" key="1">
    <citation type="submission" date="2018-05" db="EMBL/GenBank/DDBJ databases">
        <authorList>
            <person name="Lanie J.A."/>
            <person name="Ng W.-L."/>
            <person name="Kazmierczak K.M."/>
            <person name="Andrzejewski T.M."/>
            <person name="Davidsen T.M."/>
            <person name="Wayne K.J."/>
            <person name="Tettelin H."/>
            <person name="Glass J.I."/>
            <person name="Rusch D."/>
            <person name="Podicherti R."/>
            <person name="Tsui H.-C.T."/>
            <person name="Winkler M.E."/>
        </authorList>
    </citation>
    <scope>NUCLEOTIDE SEQUENCE</scope>
</reference>
<gene>
    <name evidence="2" type="ORF">METZ01_LOCUS237251</name>
</gene>
<feature type="transmembrane region" description="Helical" evidence="1">
    <location>
        <begin position="75"/>
        <end position="95"/>
    </location>
</feature>
<evidence type="ECO:0000313" key="2">
    <source>
        <dbReference type="EMBL" id="SVB84397.1"/>
    </source>
</evidence>
<protein>
    <submittedName>
        <fullName evidence="2">Uncharacterized protein</fullName>
    </submittedName>
</protein>
<dbReference type="AlphaFoldDB" id="A0A382HBX7"/>
<feature type="transmembrane region" description="Helical" evidence="1">
    <location>
        <begin position="12"/>
        <end position="32"/>
    </location>
</feature>
<name>A0A382HBX7_9ZZZZ</name>
<organism evidence="2">
    <name type="scientific">marine metagenome</name>
    <dbReference type="NCBI Taxonomy" id="408172"/>
    <lineage>
        <taxon>unclassified sequences</taxon>
        <taxon>metagenomes</taxon>
        <taxon>ecological metagenomes</taxon>
    </lineage>
</organism>
<keyword evidence="1" id="KW-0812">Transmembrane</keyword>
<sequence>MARYFLATIKIWIEGACAGALTAFLFLTAHFFLTTDKLFTGPELILASFSPGVSSLAITYLSARIIRVRNKPISIKLGGFFRLLVVCYLTFLIPLQGVMQGSSQSSYFLQLLAFGLLGGTFWSTPFAIIRFLIDFLNRNRA</sequence>
<keyword evidence="1" id="KW-0472">Membrane</keyword>
<feature type="transmembrane region" description="Helical" evidence="1">
    <location>
        <begin position="107"/>
        <end position="133"/>
    </location>
</feature>
<accession>A0A382HBX7</accession>